<comment type="caution">
    <text evidence="3">The sequence shown here is derived from an EMBL/GenBank/DDBJ whole genome shotgun (WGS) entry which is preliminary data.</text>
</comment>
<name>A0AAW8QZT8_9ALTE</name>
<evidence type="ECO:0000313" key="3">
    <source>
        <dbReference type="EMBL" id="MDT0582556.1"/>
    </source>
</evidence>
<dbReference type="EMBL" id="JAVRIE010000002">
    <property type="protein sequence ID" value="MDT0582556.1"/>
    <property type="molecule type" value="Genomic_DNA"/>
</dbReference>
<dbReference type="Gene3D" id="3.40.190.10">
    <property type="entry name" value="Periplasmic binding protein-like II"/>
    <property type="match status" value="2"/>
</dbReference>
<accession>A0AAW8QZT8</accession>
<dbReference type="SUPFAM" id="SSF53850">
    <property type="entry name" value="Periplasmic binding protein-like II"/>
    <property type="match status" value="1"/>
</dbReference>
<evidence type="ECO:0000256" key="1">
    <source>
        <dbReference type="ARBA" id="ARBA00010333"/>
    </source>
</evidence>
<sequence length="282" mass="32122">MTFQYPVNVQRISLLAKLKLAACVKLICACFLLLNVQLNVANANTVSLVGNKVATYIDEHELPARQMDLVRAALANLPEALKLTATTQAWKGSGLKSGKFIGYYDHYSLNDVKDDYVYSAPYMKVNLHIVSRYQRAENIIRLEQMYRERVGIENRFANTDVLRAERDVSWARAPSFFDVIKQLAEDRVDFLLVDKRMIDEMNILLASVGEKPVYISKQAIVQVDVSLAIQKANAEANKIISTFETGISSLRSNGEYDKLMQTNLQRDSLLDDRIYTDMLRKW</sequence>
<feature type="signal peptide" evidence="2">
    <location>
        <begin position="1"/>
        <end position="43"/>
    </location>
</feature>
<dbReference type="Proteomes" id="UP001249020">
    <property type="component" value="Unassembled WGS sequence"/>
</dbReference>
<keyword evidence="4" id="KW-1185">Reference proteome</keyword>
<dbReference type="PANTHER" id="PTHR35936:SF35">
    <property type="entry name" value="L-CYSTINE-BINDING PROTEIN TCYJ"/>
    <property type="match status" value="1"/>
</dbReference>
<evidence type="ECO:0000313" key="4">
    <source>
        <dbReference type="Proteomes" id="UP001249020"/>
    </source>
</evidence>
<proteinExistence type="inferred from homology"/>
<keyword evidence="2" id="KW-0732">Signal</keyword>
<dbReference type="PANTHER" id="PTHR35936">
    <property type="entry name" value="MEMBRANE-BOUND LYTIC MUREIN TRANSGLYCOSYLASE F"/>
    <property type="match status" value="1"/>
</dbReference>
<gene>
    <name evidence="3" type="ORF">RM544_08390</name>
</gene>
<feature type="chain" id="PRO_5043432132" evidence="2">
    <location>
        <begin position="44"/>
        <end position="282"/>
    </location>
</feature>
<organism evidence="3 4">
    <name type="scientific">Brumicola blandensis</name>
    <dbReference type="NCBI Taxonomy" id="3075611"/>
    <lineage>
        <taxon>Bacteria</taxon>
        <taxon>Pseudomonadati</taxon>
        <taxon>Pseudomonadota</taxon>
        <taxon>Gammaproteobacteria</taxon>
        <taxon>Alteromonadales</taxon>
        <taxon>Alteromonadaceae</taxon>
        <taxon>Brumicola</taxon>
    </lineage>
</organism>
<dbReference type="AlphaFoldDB" id="A0AAW8QZT8"/>
<protein>
    <submittedName>
        <fullName evidence="3">Transporter substrate-binding domain-containing protein</fullName>
    </submittedName>
</protein>
<evidence type="ECO:0000256" key="2">
    <source>
        <dbReference type="SAM" id="SignalP"/>
    </source>
</evidence>
<reference evidence="3 4" key="1">
    <citation type="submission" date="2023-09" db="EMBL/GenBank/DDBJ databases">
        <authorList>
            <person name="Rey-Velasco X."/>
        </authorList>
    </citation>
    <scope>NUCLEOTIDE SEQUENCE [LARGE SCALE GENOMIC DNA]</scope>
    <source>
        <strain evidence="3 4">W409</strain>
    </source>
</reference>
<dbReference type="RefSeq" id="WP_311361312.1">
    <property type="nucleotide sequence ID" value="NZ_JAVRIE010000002.1"/>
</dbReference>
<comment type="similarity">
    <text evidence="1">Belongs to the bacterial solute-binding protein 3 family.</text>
</comment>